<protein>
    <submittedName>
        <fullName evidence="1">Uncharacterized protein</fullName>
    </submittedName>
</protein>
<proteinExistence type="predicted"/>
<reference evidence="1 2" key="1">
    <citation type="journal article" date="2019" name="Int. J. Syst. Evol. Microbiol.">
        <title>The Global Catalogue of Microorganisms (GCM) 10K type strain sequencing project: providing services to taxonomists for standard genome sequencing and annotation.</title>
        <authorList>
            <consortium name="The Broad Institute Genomics Platform"/>
            <consortium name="The Broad Institute Genome Sequencing Center for Infectious Disease"/>
            <person name="Wu L."/>
            <person name="Ma J."/>
        </authorList>
    </citation>
    <scope>NUCLEOTIDE SEQUENCE [LARGE SCALE GENOMIC DNA]</scope>
    <source>
        <strain evidence="1 2">JCM 11448</strain>
    </source>
</reference>
<comment type="caution">
    <text evidence="1">The sequence shown here is derived from an EMBL/GenBank/DDBJ whole genome shotgun (WGS) entry which is preliminary data.</text>
</comment>
<name>A0ABN1WG90_9ACTN</name>
<keyword evidence="2" id="KW-1185">Reference proteome</keyword>
<gene>
    <name evidence="1" type="ORF">GCM10009579_03160</name>
</gene>
<sequence length="84" mass="8574">MTPPRMSMGSAWRMATAVTRQLSLGVTCVMRAVRRAGLAPDAAGRPGAGASADAVAVLITNEPVTVPAAMANAVRLVIFLMGPP</sequence>
<organism evidence="1 2">
    <name type="scientific">Streptomyces javensis</name>
    <dbReference type="NCBI Taxonomy" id="114698"/>
    <lineage>
        <taxon>Bacteria</taxon>
        <taxon>Bacillati</taxon>
        <taxon>Actinomycetota</taxon>
        <taxon>Actinomycetes</taxon>
        <taxon>Kitasatosporales</taxon>
        <taxon>Streptomycetaceae</taxon>
        <taxon>Streptomyces</taxon>
        <taxon>Streptomyces violaceusniger group</taxon>
    </lineage>
</organism>
<accession>A0ABN1WG90</accession>
<evidence type="ECO:0000313" key="1">
    <source>
        <dbReference type="EMBL" id="GAA1248871.1"/>
    </source>
</evidence>
<dbReference type="EMBL" id="BAAAIH010000001">
    <property type="protein sequence ID" value="GAA1248871.1"/>
    <property type="molecule type" value="Genomic_DNA"/>
</dbReference>
<dbReference type="Proteomes" id="UP001500282">
    <property type="component" value="Unassembled WGS sequence"/>
</dbReference>
<evidence type="ECO:0000313" key="2">
    <source>
        <dbReference type="Proteomes" id="UP001500282"/>
    </source>
</evidence>